<comment type="similarity">
    <text evidence="2">Belongs to the ORC3 family.</text>
</comment>
<name>A0A2V3IFA0_9FLOR</name>
<evidence type="ECO:0000259" key="7">
    <source>
        <dbReference type="Pfam" id="PF07034"/>
    </source>
</evidence>
<dbReference type="InterPro" id="IPR045667">
    <property type="entry name" value="ORC3_N"/>
</dbReference>
<comment type="subcellular location">
    <subcellularLocation>
        <location evidence="1">Nucleus</location>
    </subcellularLocation>
</comment>
<feature type="domain" description="Origin recognition complex subunit 3 N-terminal" evidence="7">
    <location>
        <begin position="135"/>
        <end position="274"/>
    </location>
</feature>
<dbReference type="PANTHER" id="PTHR12748:SF0">
    <property type="entry name" value="ORIGIN RECOGNITION COMPLEX SUBUNIT 3"/>
    <property type="match status" value="1"/>
</dbReference>
<evidence type="ECO:0000256" key="5">
    <source>
        <dbReference type="ARBA" id="ARBA00023242"/>
    </source>
</evidence>
<keyword evidence="10" id="KW-1185">Reference proteome</keyword>
<organism evidence="9 10">
    <name type="scientific">Gracilariopsis chorda</name>
    <dbReference type="NCBI Taxonomy" id="448386"/>
    <lineage>
        <taxon>Eukaryota</taxon>
        <taxon>Rhodophyta</taxon>
        <taxon>Florideophyceae</taxon>
        <taxon>Rhodymeniophycidae</taxon>
        <taxon>Gracilariales</taxon>
        <taxon>Gracilariaceae</taxon>
        <taxon>Gracilariopsis</taxon>
    </lineage>
</organism>
<gene>
    <name evidence="9" type="ORF">BWQ96_09544</name>
</gene>
<evidence type="ECO:0000256" key="2">
    <source>
        <dbReference type="ARBA" id="ARBA00010977"/>
    </source>
</evidence>
<dbReference type="Proteomes" id="UP000247409">
    <property type="component" value="Unassembled WGS sequence"/>
</dbReference>
<dbReference type="Pfam" id="PF18137">
    <property type="entry name" value="WHD_ORC"/>
    <property type="match status" value="1"/>
</dbReference>
<comment type="caution">
    <text evidence="9">The sequence shown here is derived from an EMBL/GenBank/DDBJ whole genome shotgun (WGS) entry which is preliminary data.</text>
</comment>
<evidence type="ECO:0000313" key="9">
    <source>
        <dbReference type="EMBL" id="PXF40747.1"/>
    </source>
</evidence>
<proteinExistence type="inferred from homology"/>
<dbReference type="GO" id="GO:0005664">
    <property type="term" value="C:nuclear origin of replication recognition complex"/>
    <property type="evidence" value="ECO:0007669"/>
    <property type="project" value="InterPro"/>
</dbReference>
<reference evidence="9 10" key="1">
    <citation type="journal article" date="2018" name="Mol. Biol. Evol.">
        <title>Analysis of the draft genome of the red seaweed Gracilariopsis chorda provides insights into genome size evolution in Rhodophyta.</title>
        <authorList>
            <person name="Lee J."/>
            <person name="Yang E.C."/>
            <person name="Graf L."/>
            <person name="Yang J.H."/>
            <person name="Qiu H."/>
            <person name="Zel Zion U."/>
            <person name="Chan C.X."/>
            <person name="Stephens T.G."/>
            <person name="Weber A.P.M."/>
            <person name="Boo G.H."/>
            <person name="Boo S.M."/>
            <person name="Kim K.M."/>
            <person name="Shin Y."/>
            <person name="Jung M."/>
            <person name="Lee S.J."/>
            <person name="Yim H.S."/>
            <person name="Lee J.H."/>
            <person name="Bhattacharya D."/>
            <person name="Yoon H.S."/>
        </authorList>
    </citation>
    <scope>NUCLEOTIDE SEQUENCE [LARGE SCALE GENOMIC DNA]</scope>
    <source>
        <strain evidence="9 10">SKKU-2015</strain>
        <tissue evidence="9">Whole body</tissue>
    </source>
</reference>
<dbReference type="AlphaFoldDB" id="A0A2V3IFA0"/>
<sequence length="668" mass="75546">MAFKAKRNRATELISAPTTALCKRPKHHQAKRQTNPARDAWLRFESSVQDELNSLYNSPLSELAKYIDYFSEDGEIVTVCVLMGAAAAAGDREQTFQRIVHFLKRSADVEVVPLKAADHAQIDLVIHQLESIDFSRPAIIAVDDADRFPESVIRDMIYICDKVKTCEEARALAEKSIPPLTLVLGVGISDSRFHSALGIGEAAVILPAIIRMPTAIDCFRRVVNALSQSGLELSRNVFDLLCGEFIHHDRTIAMVMRSLRLLFTLHFYREPLAAVFCRVLNEREGLHAKDQQIMRRMLQTWLNKQLLMEVDKKDVPFTGLLDVPVQEANRFKCLETFGQLQKWKTRLRLLQRLVLTSYRAFNVSPRWDTSENLQHNEIMDDLQINIFRGFLVDDETLDVKVDRLIAPILGIVRKAGRPSLRQMIDIAQKEISKAPIHSFDEDIGEIHHDLSLLHDEVNKKTDVHQGQPKYPPRRASSSRYARGGGAARDRRDQLISAVRSEVHSSDSLVPIRKKLETIIMRMVNLIIPLKDIAMHETILVSNIEELQSFSGGMGGSAEPRTSLFTAMRQPSKLMEAIPPHAHPDVATAYRILAEGGRLVSLYDWYNNFASIATAASRRKDEEGNVQIVPVPPAELQARFARACSELEFLGVMKYTNRKSDHVARLVFE</sequence>
<keyword evidence="5" id="KW-0539">Nucleus</keyword>
<evidence type="ECO:0000313" key="10">
    <source>
        <dbReference type="Proteomes" id="UP000247409"/>
    </source>
</evidence>
<evidence type="ECO:0000256" key="1">
    <source>
        <dbReference type="ARBA" id="ARBA00004123"/>
    </source>
</evidence>
<dbReference type="OrthoDB" id="10265211at2759"/>
<dbReference type="InterPro" id="IPR040855">
    <property type="entry name" value="ORC_WH_C"/>
</dbReference>
<evidence type="ECO:0000256" key="6">
    <source>
        <dbReference type="SAM" id="MobiDB-lite"/>
    </source>
</evidence>
<dbReference type="PANTHER" id="PTHR12748">
    <property type="entry name" value="ORIGIN RECOGNITION COMPLEX SUBUNIT 3"/>
    <property type="match status" value="1"/>
</dbReference>
<protein>
    <submittedName>
        <fullName evidence="9">Origin recognition complex subunit 3</fullName>
    </submittedName>
</protein>
<evidence type="ECO:0000256" key="3">
    <source>
        <dbReference type="ARBA" id="ARBA00022705"/>
    </source>
</evidence>
<dbReference type="EMBL" id="NBIV01000262">
    <property type="protein sequence ID" value="PXF40747.1"/>
    <property type="molecule type" value="Genomic_DNA"/>
</dbReference>
<feature type="domain" description="Origin recognition complex subunit 3 winged helix C-terminal" evidence="8">
    <location>
        <begin position="568"/>
        <end position="667"/>
    </location>
</feature>
<accession>A0A2V3IFA0</accession>
<keyword evidence="3" id="KW-0235">DNA replication</keyword>
<dbReference type="GO" id="GO:0003688">
    <property type="term" value="F:DNA replication origin binding"/>
    <property type="evidence" value="ECO:0007669"/>
    <property type="project" value="TreeGrafter"/>
</dbReference>
<evidence type="ECO:0000256" key="4">
    <source>
        <dbReference type="ARBA" id="ARBA00023125"/>
    </source>
</evidence>
<keyword evidence="4" id="KW-0238">DNA-binding</keyword>
<feature type="region of interest" description="Disordered" evidence="6">
    <location>
        <begin position="461"/>
        <end position="489"/>
    </location>
</feature>
<dbReference type="Pfam" id="PF07034">
    <property type="entry name" value="ORC3_N"/>
    <property type="match status" value="1"/>
</dbReference>
<evidence type="ECO:0000259" key="8">
    <source>
        <dbReference type="Pfam" id="PF18137"/>
    </source>
</evidence>
<dbReference type="GO" id="GO:0005656">
    <property type="term" value="C:nuclear pre-replicative complex"/>
    <property type="evidence" value="ECO:0007669"/>
    <property type="project" value="TreeGrafter"/>
</dbReference>
<dbReference type="GO" id="GO:0031261">
    <property type="term" value="C:DNA replication preinitiation complex"/>
    <property type="evidence" value="ECO:0007669"/>
    <property type="project" value="TreeGrafter"/>
</dbReference>
<dbReference type="STRING" id="448386.A0A2V3IFA0"/>
<dbReference type="InterPro" id="IPR020795">
    <property type="entry name" value="ORC3"/>
</dbReference>
<dbReference type="GO" id="GO:0006270">
    <property type="term" value="P:DNA replication initiation"/>
    <property type="evidence" value="ECO:0007669"/>
    <property type="project" value="TreeGrafter"/>
</dbReference>